<name>A0A453BVM5_AEGTS</name>
<reference evidence="1" key="5">
    <citation type="journal article" date="2021" name="G3 (Bethesda)">
        <title>Aegilops tauschii genome assembly Aet v5.0 features greater sequence contiguity and improved annotation.</title>
        <authorList>
            <person name="Wang L."/>
            <person name="Zhu T."/>
            <person name="Rodriguez J.C."/>
            <person name="Deal K.R."/>
            <person name="Dubcovsky J."/>
            <person name="McGuire P.E."/>
            <person name="Lux T."/>
            <person name="Spannagl M."/>
            <person name="Mayer K.F.X."/>
            <person name="Baldrich P."/>
            <person name="Meyers B.C."/>
            <person name="Huo N."/>
            <person name="Gu Y.Q."/>
            <person name="Zhou H."/>
            <person name="Devos K.M."/>
            <person name="Bennetzen J.L."/>
            <person name="Unver T."/>
            <person name="Budak H."/>
            <person name="Gulick P.J."/>
            <person name="Galiba G."/>
            <person name="Kalapos B."/>
            <person name="Nelson D.R."/>
            <person name="Li P."/>
            <person name="You F.M."/>
            <person name="Luo M.C."/>
            <person name="Dvorak J."/>
        </authorList>
    </citation>
    <scope>NUCLEOTIDE SEQUENCE [LARGE SCALE GENOMIC DNA]</scope>
    <source>
        <strain evidence="1">cv. AL8/78</strain>
    </source>
</reference>
<keyword evidence="2" id="KW-1185">Reference proteome</keyword>
<reference evidence="2" key="2">
    <citation type="journal article" date="2017" name="Nat. Plants">
        <title>The Aegilops tauschii genome reveals multiple impacts of transposons.</title>
        <authorList>
            <person name="Zhao G."/>
            <person name="Zou C."/>
            <person name="Li K."/>
            <person name="Wang K."/>
            <person name="Li T."/>
            <person name="Gao L."/>
            <person name="Zhang X."/>
            <person name="Wang H."/>
            <person name="Yang Z."/>
            <person name="Liu X."/>
            <person name="Jiang W."/>
            <person name="Mao L."/>
            <person name="Kong X."/>
            <person name="Jiao Y."/>
            <person name="Jia J."/>
        </authorList>
    </citation>
    <scope>NUCLEOTIDE SEQUENCE [LARGE SCALE GENOMIC DNA]</scope>
    <source>
        <strain evidence="2">cv. AL8/78</strain>
    </source>
</reference>
<dbReference type="Proteomes" id="UP000015105">
    <property type="component" value="Chromosome 2D"/>
</dbReference>
<accession>A0A453BVM5</accession>
<reference evidence="2" key="1">
    <citation type="journal article" date="2014" name="Science">
        <title>Ancient hybridizations among the ancestral genomes of bread wheat.</title>
        <authorList>
            <consortium name="International Wheat Genome Sequencing Consortium,"/>
            <person name="Marcussen T."/>
            <person name="Sandve S.R."/>
            <person name="Heier L."/>
            <person name="Spannagl M."/>
            <person name="Pfeifer M."/>
            <person name="Jakobsen K.S."/>
            <person name="Wulff B.B."/>
            <person name="Steuernagel B."/>
            <person name="Mayer K.F."/>
            <person name="Olsen O.A."/>
        </authorList>
    </citation>
    <scope>NUCLEOTIDE SEQUENCE [LARGE SCALE GENOMIC DNA]</scope>
    <source>
        <strain evidence="2">cv. AL8/78</strain>
    </source>
</reference>
<reference evidence="1" key="4">
    <citation type="submission" date="2019-03" db="UniProtKB">
        <authorList>
            <consortium name="EnsemblPlants"/>
        </authorList>
    </citation>
    <scope>IDENTIFICATION</scope>
</reference>
<protein>
    <submittedName>
        <fullName evidence="1">Uncharacterized protein</fullName>
    </submittedName>
</protein>
<proteinExistence type="predicted"/>
<sequence>MFHFCPVVSLGGHTNYCRRSTLDIHSMVQEQRVVLGNLFVFLSGFDFADDGWTTTCIVITVLGRSPKGALHCAIFLSFSRILPPLISFTSLALFGTIVLSLGQSATTRSLSAATVVAAALQRMGPMSEPSKSRNFTSTSSSSAPAPASALSSSLVPSTLVSSPSAISWLPAKTSNTPGTPRGI</sequence>
<dbReference type="AlphaFoldDB" id="A0A453BVM5"/>
<evidence type="ECO:0000313" key="2">
    <source>
        <dbReference type="Proteomes" id="UP000015105"/>
    </source>
</evidence>
<dbReference type="EnsemblPlants" id="AET2Gv20647100.1">
    <property type="protein sequence ID" value="AET2Gv20647100.1"/>
    <property type="gene ID" value="AET2Gv20647100"/>
</dbReference>
<organism evidence="1 2">
    <name type="scientific">Aegilops tauschii subsp. strangulata</name>
    <name type="common">Goatgrass</name>
    <dbReference type="NCBI Taxonomy" id="200361"/>
    <lineage>
        <taxon>Eukaryota</taxon>
        <taxon>Viridiplantae</taxon>
        <taxon>Streptophyta</taxon>
        <taxon>Embryophyta</taxon>
        <taxon>Tracheophyta</taxon>
        <taxon>Spermatophyta</taxon>
        <taxon>Magnoliopsida</taxon>
        <taxon>Liliopsida</taxon>
        <taxon>Poales</taxon>
        <taxon>Poaceae</taxon>
        <taxon>BOP clade</taxon>
        <taxon>Pooideae</taxon>
        <taxon>Triticodae</taxon>
        <taxon>Triticeae</taxon>
        <taxon>Triticinae</taxon>
        <taxon>Aegilops</taxon>
    </lineage>
</organism>
<reference evidence="1" key="3">
    <citation type="journal article" date="2017" name="Nature">
        <title>Genome sequence of the progenitor of the wheat D genome Aegilops tauschii.</title>
        <authorList>
            <person name="Luo M.C."/>
            <person name="Gu Y.Q."/>
            <person name="Puiu D."/>
            <person name="Wang H."/>
            <person name="Twardziok S.O."/>
            <person name="Deal K.R."/>
            <person name="Huo N."/>
            <person name="Zhu T."/>
            <person name="Wang L."/>
            <person name="Wang Y."/>
            <person name="McGuire P.E."/>
            <person name="Liu S."/>
            <person name="Long H."/>
            <person name="Ramasamy R.K."/>
            <person name="Rodriguez J.C."/>
            <person name="Van S.L."/>
            <person name="Yuan L."/>
            <person name="Wang Z."/>
            <person name="Xia Z."/>
            <person name="Xiao L."/>
            <person name="Anderson O.D."/>
            <person name="Ouyang S."/>
            <person name="Liang Y."/>
            <person name="Zimin A.V."/>
            <person name="Pertea G."/>
            <person name="Qi P."/>
            <person name="Bennetzen J.L."/>
            <person name="Dai X."/>
            <person name="Dawson M.W."/>
            <person name="Muller H.G."/>
            <person name="Kugler K."/>
            <person name="Rivarola-Duarte L."/>
            <person name="Spannagl M."/>
            <person name="Mayer K.F.X."/>
            <person name="Lu F.H."/>
            <person name="Bevan M.W."/>
            <person name="Leroy P."/>
            <person name="Li P."/>
            <person name="You F.M."/>
            <person name="Sun Q."/>
            <person name="Liu Z."/>
            <person name="Lyons E."/>
            <person name="Wicker T."/>
            <person name="Salzberg S.L."/>
            <person name="Devos K.M."/>
            <person name="Dvorak J."/>
        </authorList>
    </citation>
    <scope>NUCLEOTIDE SEQUENCE [LARGE SCALE GENOMIC DNA]</scope>
    <source>
        <strain evidence="1">cv. AL8/78</strain>
    </source>
</reference>
<dbReference type="Gramene" id="AET2Gv20647100.1">
    <property type="protein sequence ID" value="AET2Gv20647100.1"/>
    <property type="gene ID" value="AET2Gv20647100"/>
</dbReference>
<evidence type="ECO:0000313" key="1">
    <source>
        <dbReference type="EnsemblPlants" id="AET2Gv20647100.1"/>
    </source>
</evidence>